<dbReference type="InterPro" id="IPR037066">
    <property type="entry name" value="Plug_dom_sf"/>
</dbReference>
<dbReference type="PATRIC" id="fig|1114963.3.peg.4972"/>
<dbReference type="AlphaFoldDB" id="A0A0J7XEV7"/>
<feature type="chain" id="PRO_5005291339" description="TonB-dependent receptor plug domain-containing protein" evidence="1">
    <location>
        <begin position="28"/>
        <end position="126"/>
    </location>
</feature>
<accession>A0A0J7XEV7</accession>
<dbReference type="Proteomes" id="UP000052268">
    <property type="component" value="Unassembled WGS sequence"/>
</dbReference>
<keyword evidence="3" id="KW-1185">Reference proteome</keyword>
<comment type="caution">
    <text evidence="2">The sequence shown here is derived from an EMBL/GenBank/DDBJ whole genome shotgun (WGS) entry which is preliminary data.</text>
</comment>
<proteinExistence type="predicted"/>
<name>A0A0J7XEV7_9SPHN</name>
<sequence>MKDCMRIRTFALMLSAVLCAGARPAYAQDSTPFRQDDASAASSDSGLLDDIVVTANKRAQNLQDVGISVSAFSGDQLNKLGLAGTQGLGSQVPGLLVTDLGSPATTENGGAIFDHGSGGIVLLRAA</sequence>
<dbReference type="SUPFAM" id="SSF56935">
    <property type="entry name" value="Porins"/>
    <property type="match status" value="1"/>
</dbReference>
<evidence type="ECO:0008006" key="4">
    <source>
        <dbReference type="Google" id="ProtNLM"/>
    </source>
</evidence>
<keyword evidence="1" id="KW-0732">Signal</keyword>
<gene>
    <name evidence="2" type="ORF">V474_06600</name>
</gene>
<dbReference type="Gene3D" id="2.170.130.10">
    <property type="entry name" value="TonB-dependent receptor, plug domain"/>
    <property type="match status" value="1"/>
</dbReference>
<evidence type="ECO:0000313" key="3">
    <source>
        <dbReference type="Proteomes" id="UP000052268"/>
    </source>
</evidence>
<organism evidence="2 3">
    <name type="scientific">Novosphingobium barchaimii LL02</name>
    <dbReference type="NCBI Taxonomy" id="1114963"/>
    <lineage>
        <taxon>Bacteria</taxon>
        <taxon>Pseudomonadati</taxon>
        <taxon>Pseudomonadota</taxon>
        <taxon>Alphaproteobacteria</taxon>
        <taxon>Sphingomonadales</taxon>
        <taxon>Sphingomonadaceae</taxon>
        <taxon>Novosphingobium</taxon>
    </lineage>
</organism>
<evidence type="ECO:0000256" key="1">
    <source>
        <dbReference type="SAM" id="SignalP"/>
    </source>
</evidence>
<protein>
    <recommendedName>
        <fullName evidence="4">TonB-dependent receptor plug domain-containing protein</fullName>
    </recommendedName>
</protein>
<feature type="signal peptide" evidence="1">
    <location>
        <begin position="1"/>
        <end position="27"/>
    </location>
</feature>
<reference evidence="2 3" key="1">
    <citation type="journal article" date="2015" name="G3 (Bethesda)">
        <title>Insights into Ongoing Evolution of the Hexachlorocyclohexane Catabolic Pathway from Comparative Genomics of Ten Sphingomonadaceae Strains.</title>
        <authorList>
            <person name="Pearce S.L."/>
            <person name="Oakeshott J.G."/>
            <person name="Pandey G."/>
        </authorList>
    </citation>
    <scope>NUCLEOTIDE SEQUENCE [LARGE SCALE GENOMIC DNA]</scope>
    <source>
        <strain evidence="2 3">LL02</strain>
    </source>
</reference>
<evidence type="ECO:0000313" key="2">
    <source>
        <dbReference type="EMBL" id="KMS50586.1"/>
    </source>
</evidence>
<dbReference type="EMBL" id="JACU01000017">
    <property type="protein sequence ID" value="KMS50586.1"/>
    <property type="molecule type" value="Genomic_DNA"/>
</dbReference>